<dbReference type="InterPro" id="IPR057326">
    <property type="entry name" value="KR_dom"/>
</dbReference>
<dbReference type="SMART" id="SM00822">
    <property type="entry name" value="PKS_KR"/>
    <property type="match status" value="1"/>
</dbReference>
<dbReference type="InterPro" id="IPR009081">
    <property type="entry name" value="PP-bd_ACP"/>
</dbReference>
<dbReference type="PANTHER" id="PTHR43775:SF29">
    <property type="entry name" value="ASPERFURANONE POLYKETIDE SYNTHASE AFOG-RELATED"/>
    <property type="match status" value="1"/>
</dbReference>
<accession>A0AAI9ZD48</accession>
<keyword evidence="3" id="KW-0560">Oxidoreductase</keyword>
<dbReference type="InterPro" id="IPR036291">
    <property type="entry name" value="NAD(P)-bd_dom_sf"/>
</dbReference>
<dbReference type="GO" id="GO:0031177">
    <property type="term" value="F:phosphopantetheine binding"/>
    <property type="evidence" value="ECO:0007669"/>
    <property type="project" value="InterPro"/>
</dbReference>
<feature type="domain" description="Carrier" evidence="4">
    <location>
        <begin position="376"/>
        <end position="454"/>
    </location>
</feature>
<dbReference type="Proteomes" id="UP001243989">
    <property type="component" value="Unassembled WGS sequence"/>
</dbReference>
<evidence type="ECO:0000259" key="4">
    <source>
        <dbReference type="PROSITE" id="PS50075"/>
    </source>
</evidence>
<dbReference type="PROSITE" id="PS50075">
    <property type="entry name" value="CARRIER"/>
    <property type="match status" value="1"/>
</dbReference>
<dbReference type="InterPro" id="IPR006162">
    <property type="entry name" value="Ppantetheine_attach_site"/>
</dbReference>
<protein>
    <submittedName>
        <fullName evidence="5">KR domain-containing protein</fullName>
    </submittedName>
</protein>
<dbReference type="InterPro" id="IPR050091">
    <property type="entry name" value="PKS_NRPS_Biosynth_Enz"/>
</dbReference>
<keyword evidence="2" id="KW-0597">Phosphoprotein</keyword>
<dbReference type="SUPFAM" id="SSF51735">
    <property type="entry name" value="NAD(P)-binding Rossmann-fold domains"/>
    <property type="match status" value="1"/>
</dbReference>
<dbReference type="Gene3D" id="3.40.50.720">
    <property type="entry name" value="NAD(P)-binding Rossmann-like Domain"/>
    <property type="match status" value="1"/>
</dbReference>
<evidence type="ECO:0000256" key="1">
    <source>
        <dbReference type="ARBA" id="ARBA00022450"/>
    </source>
</evidence>
<dbReference type="Pfam" id="PF08659">
    <property type="entry name" value="KR"/>
    <property type="match status" value="1"/>
</dbReference>
<evidence type="ECO:0000313" key="5">
    <source>
        <dbReference type="EMBL" id="KAK1622033.1"/>
    </source>
</evidence>
<dbReference type="GeneID" id="85474028"/>
<dbReference type="PANTHER" id="PTHR43775">
    <property type="entry name" value="FATTY ACID SYNTHASE"/>
    <property type="match status" value="1"/>
</dbReference>
<reference evidence="5" key="1">
    <citation type="submission" date="2021-06" db="EMBL/GenBank/DDBJ databases">
        <title>Comparative genomics, transcriptomics and evolutionary studies reveal genomic signatures of adaptation to plant cell wall in hemibiotrophic fungi.</title>
        <authorList>
            <consortium name="DOE Joint Genome Institute"/>
            <person name="Baroncelli R."/>
            <person name="Diaz J.F."/>
            <person name="Benocci T."/>
            <person name="Peng M."/>
            <person name="Battaglia E."/>
            <person name="Haridas S."/>
            <person name="Andreopoulos W."/>
            <person name="Labutti K."/>
            <person name="Pangilinan J."/>
            <person name="Floch G.L."/>
            <person name="Makela M.R."/>
            <person name="Henrissat B."/>
            <person name="Grigoriev I.V."/>
            <person name="Crouch J.A."/>
            <person name="De Vries R.P."/>
            <person name="Sukno S.A."/>
            <person name="Thon M.R."/>
        </authorList>
    </citation>
    <scope>NUCLEOTIDE SEQUENCE</scope>
    <source>
        <strain evidence="5">CBS 102054</strain>
    </source>
</reference>
<dbReference type="InterPro" id="IPR013968">
    <property type="entry name" value="PKS_KR"/>
</dbReference>
<dbReference type="GO" id="GO:0016491">
    <property type="term" value="F:oxidoreductase activity"/>
    <property type="evidence" value="ECO:0007669"/>
    <property type="project" value="UniProtKB-KW"/>
</dbReference>
<evidence type="ECO:0000313" key="6">
    <source>
        <dbReference type="Proteomes" id="UP001243989"/>
    </source>
</evidence>
<organism evidence="5 6">
    <name type="scientific">Colletotrichum phormii</name>
    <dbReference type="NCBI Taxonomy" id="359342"/>
    <lineage>
        <taxon>Eukaryota</taxon>
        <taxon>Fungi</taxon>
        <taxon>Dikarya</taxon>
        <taxon>Ascomycota</taxon>
        <taxon>Pezizomycotina</taxon>
        <taxon>Sordariomycetes</taxon>
        <taxon>Hypocreomycetidae</taxon>
        <taxon>Glomerellales</taxon>
        <taxon>Glomerellaceae</taxon>
        <taxon>Colletotrichum</taxon>
        <taxon>Colletotrichum acutatum species complex</taxon>
    </lineage>
</organism>
<dbReference type="Gene3D" id="1.10.1200.10">
    <property type="entry name" value="ACP-like"/>
    <property type="match status" value="1"/>
</dbReference>
<gene>
    <name evidence="5" type="ORF">BDP81DRAFT_411657</name>
</gene>
<dbReference type="GO" id="GO:0004312">
    <property type="term" value="F:fatty acid synthase activity"/>
    <property type="evidence" value="ECO:0007669"/>
    <property type="project" value="TreeGrafter"/>
</dbReference>
<sequence length="460" mass="50640">MEPNASGSARPFVASRRNITFLRVDVSRLAKAKPKLAERIFDETCKLLETGDLIRPDPRFIRSLSEVDEIVSLVDDGEAPSTMILKFDPYAQVLLRPSKLPELKLNKQGTYILAGGLGALGLQIADMMFEHGAGHVVFLSRSGGEKNSADLDFFRQRGLAIDAFKCDVSISSQVEDIVRSLQRQGRLIRGVIQCAMVLEDAIFENMTYNQWQRSTLPKIQGTMNLHQSIPRDVDFSILFSSITCVIGNAAQSNYAAGNTFEDAFAYFRRSQGLAATAIDDGLVTDSAHFTGDFDIDAYLQMYEHRWDGLQTTQPELDAVLKAAMRGQTSDGKPIEPQITKDPKFSHRVSLASASGTGSLGGQKTPMERLAQAETAQDAVIIVEDVLRGFAAQIMDVAVTDIDTEKASYDFGVDSLKAVELRNRLFRDVQSDISVFELLSPSPLSKLALDIVGKNKFAKEK</sequence>
<dbReference type="InterPro" id="IPR036736">
    <property type="entry name" value="ACP-like_sf"/>
</dbReference>
<dbReference type="EMBL" id="JAHMHQ010000040">
    <property type="protein sequence ID" value="KAK1622033.1"/>
    <property type="molecule type" value="Genomic_DNA"/>
</dbReference>
<dbReference type="SUPFAM" id="SSF47336">
    <property type="entry name" value="ACP-like"/>
    <property type="match status" value="1"/>
</dbReference>
<evidence type="ECO:0000256" key="3">
    <source>
        <dbReference type="ARBA" id="ARBA00023002"/>
    </source>
</evidence>
<keyword evidence="1" id="KW-0596">Phosphopantetheine</keyword>
<evidence type="ECO:0000256" key="2">
    <source>
        <dbReference type="ARBA" id="ARBA00022553"/>
    </source>
</evidence>
<proteinExistence type="predicted"/>
<name>A0AAI9ZD48_9PEZI</name>
<dbReference type="GO" id="GO:0006633">
    <property type="term" value="P:fatty acid biosynthetic process"/>
    <property type="evidence" value="ECO:0007669"/>
    <property type="project" value="TreeGrafter"/>
</dbReference>
<dbReference type="InterPro" id="IPR020806">
    <property type="entry name" value="PKS_PP-bd"/>
</dbReference>
<keyword evidence="6" id="KW-1185">Reference proteome</keyword>
<comment type="caution">
    <text evidence="5">The sequence shown here is derived from an EMBL/GenBank/DDBJ whole genome shotgun (WGS) entry which is preliminary data.</text>
</comment>
<dbReference type="SMART" id="SM00823">
    <property type="entry name" value="PKS_PP"/>
    <property type="match status" value="1"/>
</dbReference>
<dbReference type="RefSeq" id="XP_060438028.1">
    <property type="nucleotide sequence ID" value="XM_060589166.1"/>
</dbReference>
<dbReference type="PROSITE" id="PS00012">
    <property type="entry name" value="PHOSPHOPANTETHEINE"/>
    <property type="match status" value="1"/>
</dbReference>
<dbReference type="GO" id="GO:0044550">
    <property type="term" value="P:secondary metabolite biosynthetic process"/>
    <property type="evidence" value="ECO:0007669"/>
    <property type="project" value="TreeGrafter"/>
</dbReference>
<dbReference type="AlphaFoldDB" id="A0AAI9ZD48"/>